<feature type="transmembrane region" description="Helical" evidence="7">
    <location>
        <begin position="123"/>
        <end position="143"/>
    </location>
</feature>
<dbReference type="GO" id="GO:0022857">
    <property type="term" value="F:transmembrane transporter activity"/>
    <property type="evidence" value="ECO:0007669"/>
    <property type="project" value="InterPro"/>
</dbReference>
<keyword evidence="6 7" id="KW-0472">Membrane</keyword>
<sequence>MPAFLSLFTEFFRAVLRPRRTDLQFASKSLLAGILALYLAFRFELQQPQWALVTVFVVSQPLSGMVLAKSVFRLLGTCIGAVVSVALIAQFGQAPLPFLLAMAAWLAFCTAGASLLQNFSSYGFVLAGYTTAIIALPSSAAPMTVFDQAVARCSEIGLGILCASLVSIVLWPRRVQQQLAEQGRGAWETGLQAAAAELTGADERGPLIRAMGRIVAVDAQREHAWFEGESGRRRAQALRVLNADLLGLLRAARKVAREWRLLDQAAAAALEPWRREVMVLLEKAEYRAFDDCRERLGAAARERDNAQQRLCLECLARTLEMAGEAQRSMQALVYGEAPRNAPGVIVWHRDIERGLLYGLRSALAFLCVSAFWLATAWPSGLGAVSITGVVLSLFASRDNPAGAGLNFLRGIVLSVPFAGVAGLVILPLCDGFPALALVLGVPLFIAALCMTRPPIAAIASSFCIFYVKNIGPSNEMSYDLGHFLNSALATVIGVAFAVLVFNLVRLAPGQRHYRRVLAAILADLARLTRGPLPPLEVWFDGRSADRLLRLAQFYKNLPAERRARWRGGLLALDLGDELLFLRARLTAARGPVRRACDAYLLCLHDLLLAGGPRAGREQAPEAASVALFKALENDHRLPAEDRELARATLVQLQFIWLRWCRQDPAAAPAQQARPIAASD</sequence>
<feature type="transmembrane region" description="Helical" evidence="7">
    <location>
        <begin position="379"/>
        <end position="395"/>
    </location>
</feature>
<reference evidence="8 9" key="1">
    <citation type="submission" date="2016-05" db="EMBL/GenBank/DDBJ databases">
        <title>Genome Sequence of Pseudomonas citronellolis Strain SJTE-3, an Estrogens and Persistent Organic Pollutants degradation strain.</title>
        <authorList>
            <person name="Liang R."/>
        </authorList>
    </citation>
    <scope>NUCLEOTIDE SEQUENCE [LARGE SCALE GENOMIC DNA]</scope>
    <source>
        <strain evidence="8 9">SJTE-3</strain>
    </source>
</reference>
<dbReference type="RefSeq" id="WP_064582289.1">
    <property type="nucleotide sequence ID" value="NZ_CP015878.1"/>
</dbReference>
<evidence type="ECO:0000256" key="7">
    <source>
        <dbReference type="SAM" id="Phobius"/>
    </source>
</evidence>
<feature type="transmembrane region" description="Helical" evidence="7">
    <location>
        <begin position="98"/>
        <end position="116"/>
    </location>
</feature>
<feature type="transmembrane region" description="Helical" evidence="7">
    <location>
        <begin position="432"/>
        <end position="450"/>
    </location>
</feature>
<dbReference type="PANTHER" id="PTHR30509:SF9">
    <property type="entry name" value="MULTIDRUG RESISTANCE PROTEIN MDTO"/>
    <property type="match status" value="1"/>
</dbReference>
<dbReference type="PANTHER" id="PTHR30509">
    <property type="entry name" value="P-HYDROXYBENZOIC ACID EFFLUX PUMP SUBUNIT-RELATED"/>
    <property type="match status" value="1"/>
</dbReference>
<feature type="transmembrane region" description="Helical" evidence="7">
    <location>
        <begin position="149"/>
        <end position="171"/>
    </location>
</feature>
<protein>
    <submittedName>
        <fullName evidence="8">Fusaric acid resistance protein</fullName>
    </submittedName>
</protein>
<evidence type="ECO:0000256" key="5">
    <source>
        <dbReference type="ARBA" id="ARBA00022989"/>
    </source>
</evidence>
<accession>A0A1A9K8R7</accession>
<comment type="subcellular location">
    <subcellularLocation>
        <location evidence="1">Cell membrane</location>
        <topology evidence="1">Multi-pass membrane protein</topology>
    </subcellularLocation>
</comment>
<evidence type="ECO:0000256" key="1">
    <source>
        <dbReference type="ARBA" id="ARBA00004651"/>
    </source>
</evidence>
<proteinExistence type="predicted"/>
<evidence type="ECO:0000313" key="8">
    <source>
        <dbReference type="EMBL" id="ANI13878.1"/>
    </source>
</evidence>
<name>A0A1A9K8R7_9PSED</name>
<keyword evidence="5 7" id="KW-1133">Transmembrane helix</keyword>
<dbReference type="GO" id="GO:0005886">
    <property type="term" value="C:plasma membrane"/>
    <property type="evidence" value="ECO:0007669"/>
    <property type="project" value="UniProtKB-SubCell"/>
</dbReference>
<keyword evidence="2" id="KW-0813">Transport</keyword>
<feature type="transmembrane region" description="Helical" evidence="7">
    <location>
        <begin position="483"/>
        <end position="504"/>
    </location>
</feature>
<dbReference type="EMBL" id="CP015878">
    <property type="protein sequence ID" value="ANI13878.1"/>
    <property type="molecule type" value="Genomic_DNA"/>
</dbReference>
<keyword evidence="3" id="KW-1003">Cell membrane</keyword>
<dbReference type="Pfam" id="PF04632">
    <property type="entry name" value="FUSC"/>
    <property type="match status" value="1"/>
</dbReference>
<evidence type="ECO:0000256" key="6">
    <source>
        <dbReference type="ARBA" id="ARBA00023136"/>
    </source>
</evidence>
<evidence type="ECO:0000256" key="2">
    <source>
        <dbReference type="ARBA" id="ARBA00022448"/>
    </source>
</evidence>
<feature type="transmembrane region" description="Helical" evidence="7">
    <location>
        <begin position="74"/>
        <end position="92"/>
    </location>
</feature>
<keyword evidence="4 7" id="KW-0812">Transmembrane</keyword>
<feature type="transmembrane region" description="Helical" evidence="7">
    <location>
        <begin position="407"/>
        <end position="426"/>
    </location>
</feature>
<gene>
    <name evidence="8" type="ORF">A9C11_07690</name>
</gene>
<evidence type="ECO:0000313" key="9">
    <source>
        <dbReference type="Proteomes" id="UP000077748"/>
    </source>
</evidence>
<evidence type="ECO:0000256" key="4">
    <source>
        <dbReference type="ARBA" id="ARBA00022692"/>
    </source>
</evidence>
<organism evidence="8 9">
    <name type="scientific">Pseudomonas citronellolis</name>
    <dbReference type="NCBI Taxonomy" id="53408"/>
    <lineage>
        <taxon>Bacteria</taxon>
        <taxon>Pseudomonadati</taxon>
        <taxon>Pseudomonadota</taxon>
        <taxon>Gammaproteobacteria</taxon>
        <taxon>Pseudomonadales</taxon>
        <taxon>Pseudomonadaceae</taxon>
        <taxon>Pseudomonas</taxon>
    </lineage>
</organism>
<dbReference type="InterPro" id="IPR006726">
    <property type="entry name" value="PHBA_efflux_AaeB/fusaric-R"/>
</dbReference>
<dbReference type="AlphaFoldDB" id="A0A1A9K8R7"/>
<evidence type="ECO:0000256" key="3">
    <source>
        <dbReference type="ARBA" id="ARBA00022475"/>
    </source>
</evidence>
<dbReference type="Proteomes" id="UP000077748">
    <property type="component" value="Chromosome"/>
</dbReference>